<protein>
    <submittedName>
        <fullName evidence="1">Uncharacterized protein</fullName>
    </submittedName>
</protein>
<evidence type="ECO:0000313" key="2">
    <source>
        <dbReference type="Proteomes" id="UP000044602"/>
    </source>
</evidence>
<accession>A0A0G4MS95</accession>
<gene>
    <name evidence="1" type="ORF">BN1708_020233</name>
</gene>
<sequence length="76" mass="9169">MRVWHFWQDKIRQAIYKAEVEQHYEDMYTLDPERATALRTGQMAQHFFPETEGLGEKQFRPQKHMSSVNWINDTLA</sequence>
<proteinExistence type="predicted"/>
<dbReference type="EMBL" id="CVQH01024634">
    <property type="protein sequence ID" value="CRK37123.1"/>
    <property type="molecule type" value="Genomic_DNA"/>
</dbReference>
<feature type="non-terminal residue" evidence="1">
    <location>
        <position position="76"/>
    </location>
</feature>
<dbReference type="STRING" id="100787.A0A0G4MS95"/>
<evidence type="ECO:0000313" key="1">
    <source>
        <dbReference type="EMBL" id="CRK37123.1"/>
    </source>
</evidence>
<name>A0A0G4MS95_VERLO</name>
<reference evidence="1 2" key="1">
    <citation type="submission" date="2015-05" db="EMBL/GenBank/DDBJ databases">
        <authorList>
            <person name="Wang D.B."/>
            <person name="Wang M."/>
        </authorList>
    </citation>
    <scope>NUCLEOTIDE SEQUENCE [LARGE SCALE GENOMIC DNA]</scope>
    <source>
        <strain evidence="1">VL1</strain>
    </source>
</reference>
<organism evidence="1 2">
    <name type="scientific">Verticillium longisporum</name>
    <name type="common">Verticillium dahliae var. longisporum</name>
    <dbReference type="NCBI Taxonomy" id="100787"/>
    <lineage>
        <taxon>Eukaryota</taxon>
        <taxon>Fungi</taxon>
        <taxon>Dikarya</taxon>
        <taxon>Ascomycota</taxon>
        <taxon>Pezizomycotina</taxon>
        <taxon>Sordariomycetes</taxon>
        <taxon>Hypocreomycetidae</taxon>
        <taxon>Glomerellales</taxon>
        <taxon>Plectosphaerellaceae</taxon>
        <taxon>Verticillium</taxon>
    </lineage>
</organism>
<keyword evidence="2" id="KW-1185">Reference proteome</keyword>
<dbReference type="Proteomes" id="UP000044602">
    <property type="component" value="Unassembled WGS sequence"/>
</dbReference>
<dbReference type="AlphaFoldDB" id="A0A0G4MS95"/>